<protein>
    <submittedName>
        <fullName evidence="4">G-protein coupled receptor Mth2</fullName>
    </submittedName>
</protein>
<gene>
    <name evidence="4" type="primary">LOC101897180</name>
</gene>
<feature type="transmembrane region" description="Helical" evidence="1">
    <location>
        <begin position="266"/>
        <end position="286"/>
    </location>
</feature>
<feature type="transmembrane region" description="Helical" evidence="1">
    <location>
        <begin position="298"/>
        <end position="319"/>
    </location>
</feature>
<dbReference type="RefSeq" id="XP_058976173.1">
    <property type="nucleotide sequence ID" value="XM_059120190.1"/>
</dbReference>
<proteinExistence type="predicted"/>
<keyword evidence="1" id="KW-1133">Transmembrane helix</keyword>
<dbReference type="Proteomes" id="UP001652621">
    <property type="component" value="Unplaced"/>
</dbReference>
<dbReference type="PANTHER" id="PTHR47154:SF2">
    <property type="entry name" value="G-PROTEIN COUPLED RECEPTOR MTH-RELATED"/>
    <property type="match status" value="1"/>
</dbReference>
<feature type="signal peptide" evidence="2">
    <location>
        <begin position="1"/>
        <end position="18"/>
    </location>
</feature>
<name>A0ABM3URL7_MUSDO</name>
<keyword evidence="1" id="KW-0812">Transmembrane</keyword>
<keyword evidence="1" id="KW-0472">Membrane</keyword>
<feature type="transmembrane region" description="Helical" evidence="1">
    <location>
        <begin position="340"/>
        <end position="361"/>
    </location>
</feature>
<keyword evidence="4" id="KW-0675">Receptor</keyword>
<feature type="transmembrane region" description="Helical" evidence="1">
    <location>
        <begin position="190"/>
        <end position="215"/>
    </location>
</feature>
<feature type="transmembrane region" description="Helical" evidence="1">
    <location>
        <begin position="373"/>
        <end position="394"/>
    </location>
</feature>
<sequence>MSLNCLLVFVCIFVVTSAEGKFKCQDRFKLCMNLCCDKNLLYNFKLQQCVSAKDMNVTWNKQLELGHKFLKTVNLLTEFDFEERTPCRSAKNYTNFDYDILSLDYVFGNFCFTPYYVDERKEYVLLPVVTNCNKTEELLNAQEISVNASKKLHITIVFAMIITTMVFAVLTMFIYGSIKELRQTIQTKLFISYGASLVLPLFIVMVIIYEIFYPFLRPKDVVILDHITLYFGIASIIWSNVICYEMKRNARLMNHRHDLRAIWIRFFWYSLFVWCLSLALLLLNSFTVNRDPIYTDAFMVIFLSLNLMVFFLLTFQILKSNVQAAKLQCGNYNIIKNFRIVLRLAAMMGLSQITYYVAFAIGDNIDSVSGTKLIYIMGGVYMADAILVFLLFVLKRNVLNILKARYGCCCLIHNNNSVSGPTSSPSI</sequence>
<dbReference type="PANTHER" id="PTHR47154">
    <property type="entry name" value="G-PROTEIN COUPLED RECEPTOR MTH-RELATED"/>
    <property type="match status" value="1"/>
</dbReference>
<reference evidence="4" key="1">
    <citation type="submission" date="2025-08" db="UniProtKB">
        <authorList>
            <consortium name="RefSeq"/>
        </authorList>
    </citation>
    <scope>IDENTIFICATION</scope>
    <source>
        <strain evidence="4">Aabys</strain>
        <tissue evidence="4">Whole body</tissue>
    </source>
</reference>
<dbReference type="GeneID" id="101897180"/>
<evidence type="ECO:0000256" key="1">
    <source>
        <dbReference type="SAM" id="Phobius"/>
    </source>
</evidence>
<keyword evidence="2" id="KW-0732">Signal</keyword>
<evidence type="ECO:0000313" key="4">
    <source>
        <dbReference type="RefSeq" id="XP_058976173.1"/>
    </source>
</evidence>
<accession>A0ABM3URL7</accession>
<dbReference type="InterPro" id="IPR051384">
    <property type="entry name" value="Mth_GPCR"/>
</dbReference>
<feature type="transmembrane region" description="Helical" evidence="1">
    <location>
        <begin position="152"/>
        <end position="178"/>
    </location>
</feature>
<evidence type="ECO:0000313" key="3">
    <source>
        <dbReference type="Proteomes" id="UP001652621"/>
    </source>
</evidence>
<organism evidence="3 4">
    <name type="scientific">Musca domestica</name>
    <name type="common">House fly</name>
    <dbReference type="NCBI Taxonomy" id="7370"/>
    <lineage>
        <taxon>Eukaryota</taxon>
        <taxon>Metazoa</taxon>
        <taxon>Ecdysozoa</taxon>
        <taxon>Arthropoda</taxon>
        <taxon>Hexapoda</taxon>
        <taxon>Insecta</taxon>
        <taxon>Pterygota</taxon>
        <taxon>Neoptera</taxon>
        <taxon>Endopterygota</taxon>
        <taxon>Diptera</taxon>
        <taxon>Brachycera</taxon>
        <taxon>Muscomorpha</taxon>
        <taxon>Muscoidea</taxon>
        <taxon>Muscidae</taxon>
        <taxon>Musca</taxon>
    </lineage>
</organism>
<keyword evidence="3" id="KW-1185">Reference proteome</keyword>
<feature type="transmembrane region" description="Helical" evidence="1">
    <location>
        <begin position="227"/>
        <end position="246"/>
    </location>
</feature>
<feature type="chain" id="PRO_5045509995" evidence="2">
    <location>
        <begin position="19"/>
        <end position="427"/>
    </location>
</feature>
<evidence type="ECO:0000256" key="2">
    <source>
        <dbReference type="SAM" id="SignalP"/>
    </source>
</evidence>